<gene>
    <name evidence="2" type="ORF">SAMN02746011_01434</name>
</gene>
<dbReference type="InterPro" id="IPR013154">
    <property type="entry name" value="ADH-like_N"/>
</dbReference>
<dbReference type="SUPFAM" id="SSF50129">
    <property type="entry name" value="GroES-like"/>
    <property type="match status" value="1"/>
</dbReference>
<evidence type="ECO:0000313" key="3">
    <source>
        <dbReference type="Proteomes" id="UP000189941"/>
    </source>
</evidence>
<dbReference type="RefSeq" id="WP_078756167.1">
    <property type="nucleotide sequence ID" value="NZ_FUWO01000012.1"/>
</dbReference>
<dbReference type="Gene3D" id="3.40.50.720">
    <property type="entry name" value="NAD(P)-binding Rossmann-like Domain"/>
    <property type="match status" value="1"/>
</dbReference>
<dbReference type="NCBIfam" id="TIGR02823">
    <property type="entry name" value="oxido_YhdH"/>
    <property type="match status" value="1"/>
</dbReference>
<dbReference type="SUPFAM" id="SSF51735">
    <property type="entry name" value="NAD(P)-binding Rossmann-fold domains"/>
    <property type="match status" value="1"/>
</dbReference>
<organism evidence="2 3">
    <name type="scientific">Globicatella sulfidifaciens DSM 15739</name>
    <dbReference type="NCBI Taxonomy" id="1121925"/>
    <lineage>
        <taxon>Bacteria</taxon>
        <taxon>Bacillati</taxon>
        <taxon>Bacillota</taxon>
        <taxon>Bacilli</taxon>
        <taxon>Lactobacillales</taxon>
        <taxon>Aerococcaceae</taxon>
        <taxon>Globicatella</taxon>
    </lineage>
</organism>
<dbReference type="InterPro" id="IPR014188">
    <property type="entry name" value="Acrylyl-CoA_reductase_AcuI"/>
</dbReference>
<keyword evidence="3" id="KW-1185">Reference proteome</keyword>
<dbReference type="Pfam" id="PF08240">
    <property type="entry name" value="ADH_N"/>
    <property type="match status" value="1"/>
</dbReference>
<dbReference type="EMBL" id="FUWO01000012">
    <property type="protein sequence ID" value="SJZ66546.1"/>
    <property type="molecule type" value="Genomic_DNA"/>
</dbReference>
<dbReference type="STRING" id="1121925.SAMN02746011_01434"/>
<dbReference type="Pfam" id="PF00107">
    <property type="entry name" value="ADH_zinc_N"/>
    <property type="match status" value="1"/>
</dbReference>
<dbReference type="AlphaFoldDB" id="A0A1T4MI75"/>
<dbReference type="Gene3D" id="3.90.180.10">
    <property type="entry name" value="Medium-chain alcohol dehydrogenases, catalytic domain"/>
    <property type="match status" value="1"/>
</dbReference>
<dbReference type="InterPro" id="IPR051397">
    <property type="entry name" value="Zn-ADH-like_protein"/>
</dbReference>
<dbReference type="InterPro" id="IPR036291">
    <property type="entry name" value="NAD(P)-bd_dom_sf"/>
</dbReference>
<evidence type="ECO:0000313" key="2">
    <source>
        <dbReference type="EMBL" id="SJZ66546.1"/>
    </source>
</evidence>
<dbReference type="InterPro" id="IPR013149">
    <property type="entry name" value="ADH-like_C"/>
</dbReference>
<dbReference type="InterPro" id="IPR011032">
    <property type="entry name" value="GroES-like_sf"/>
</dbReference>
<evidence type="ECO:0000259" key="1">
    <source>
        <dbReference type="SMART" id="SM00829"/>
    </source>
</evidence>
<name>A0A1T4MI75_9LACT</name>
<dbReference type="GO" id="GO:0043957">
    <property type="term" value="F:acryloyl-CoA reductase (NADPH) activity"/>
    <property type="evidence" value="ECO:0007669"/>
    <property type="project" value="TreeGrafter"/>
</dbReference>
<dbReference type="SMART" id="SM00829">
    <property type="entry name" value="PKS_ER"/>
    <property type="match status" value="1"/>
</dbReference>
<feature type="domain" description="Enoyl reductase (ER)" evidence="1">
    <location>
        <begin position="11"/>
        <end position="325"/>
    </location>
</feature>
<protein>
    <submittedName>
        <fullName evidence="2">Putative quinone oxidoreductase, YhdH/YhfP family</fullName>
    </submittedName>
</protein>
<dbReference type="PANTHER" id="PTHR43677:SF1">
    <property type="entry name" value="ACRYLYL-COA REDUCTASE ACUI-RELATED"/>
    <property type="match status" value="1"/>
</dbReference>
<dbReference type="Proteomes" id="UP000189941">
    <property type="component" value="Unassembled WGS sequence"/>
</dbReference>
<sequence>MEKFKAYVVRETNGEVTYKVEELNRQFLYQGNTLIKAEYSSLNYKDMLGFKTKGGVIRHYPMIPGIDVAGEIVEDQSGKYQKGDKVIVMGSNMGVSTTGGYSEYVSVDSDWAVKVPEGMTTKEAMIYGTAGFTAAYALLSLINHGMDVNKQPHILVTGATGGVGSVSLAILKKLGFDKVTALVRKDYQEEIALKLGATEVIWSEDLGTVKPLASAKWDYVVDNVGGEPAAIALTQIANNGAMSMCGNAAGIQFNTSVLPMILRGVTIFGIDSLARPVALRNQIWELLANEWNVIDSLLVNEVPFDKLDEPLSKIREGQHLGRTLVAF</sequence>
<dbReference type="PANTHER" id="PTHR43677">
    <property type="entry name" value="SHORT-CHAIN DEHYDROGENASE/REDUCTASE"/>
    <property type="match status" value="1"/>
</dbReference>
<dbReference type="OrthoDB" id="9792162at2"/>
<proteinExistence type="predicted"/>
<dbReference type="CDD" id="cd05280">
    <property type="entry name" value="MDR_yhdh_yhfp"/>
    <property type="match status" value="1"/>
</dbReference>
<reference evidence="3" key="1">
    <citation type="submission" date="2017-02" db="EMBL/GenBank/DDBJ databases">
        <authorList>
            <person name="Varghese N."/>
            <person name="Submissions S."/>
        </authorList>
    </citation>
    <scope>NUCLEOTIDE SEQUENCE [LARGE SCALE GENOMIC DNA]</scope>
    <source>
        <strain evidence="3">DSM 15739</strain>
    </source>
</reference>
<accession>A0A1T4MI75</accession>
<dbReference type="InterPro" id="IPR020843">
    <property type="entry name" value="ER"/>
</dbReference>